<dbReference type="Gene3D" id="1.20.1250.20">
    <property type="entry name" value="MFS general substrate transporter like domains"/>
    <property type="match status" value="2"/>
</dbReference>
<evidence type="ECO:0000256" key="7">
    <source>
        <dbReference type="SAM" id="MobiDB-lite"/>
    </source>
</evidence>
<reference evidence="10" key="1">
    <citation type="submission" date="2021-03" db="EMBL/GenBank/DDBJ databases">
        <authorList>
            <person name="Tagirdzhanova G."/>
        </authorList>
    </citation>
    <scope>NUCLEOTIDE SEQUENCE</scope>
</reference>
<dbReference type="GO" id="GO:0012505">
    <property type="term" value="C:endomembrane system"/>
    <property type="evidence" value="ECO:0007669"/>
    <property type="project" value="UniProtKB-SubCell"/>
</dbReference>
<evidence type="ECO:0000256" key="4">
    <source>
        <dbReference type="ARBA" id="ARBA00022692"/>
    </source>
</evidence>
<dbReference type="FunFam" id="1.20.1250.20:FF:000286">
    <property type="entry name" value="MFS efflux transporter"/>
    <property type="match status" value="1"/>
</dbReference>
<dbReference type="Proteomes" id="UP000664169">
    <property type="component" value="Unassembled WGS sequence"/>
</dbReference>
<feature type="transmembrane region" description="Helical" evidence="8">
    <location>
        <begin position="400"/>
        <end position="424"/>
    </location>
</feature>
<feature type="region of interest" description="Disordered" evidence="7">
    <location>
        <begin position="27"/>
        <end position="46"/>
    </location>
</feature>
<keyword evidence="4 8" id="KW-0812">Transmembrane</keyword>
<feature type="transmembrane region" description="Helical" evidence="8">
    <location>
        <begin position="72"/>
        <end position="95"/>
    </location>
</feature>
<feature type="domain" description="Major facilitator superfamily (MFS) profile" evidence="9">
    <location>
        <begin position="73"/>
        <end position="453"/>
    </location>
</feature>
<evidence type="ECO:0000313" key="11">
    <source>
        <dbReference type="Proteomes" id="UP000664169"/>
    </source>
</evidence>
<dbReference type="PROSITE" id="PS50850">
    <property type="entry name" value="MFS"/>
    <property type="match status" value="1"/>
</dbReference>
<protein>
    <recommendedName>
        <fullName evidence="9">Major facilitator superfamily (MFS) profile domain-containing protein</fullName>
    </recommendedName>
</protein>
<dbReference type="InterPro" id="IPR036259">
    <property type="entry name" value="MFS_trans_sf"/>
</dbReference>
<dbReference type="EMBL" id="CAJPDQ010000001">
    <property type="protein sequence ID" value="CAF9903351.1"/>
    <property type="molecule type" value="Genomic_DNA"/>
</dbReference>
<evidence type="ECO:0000313" key="10">
    <source>
        <dbReference type="EMBL" id="CAF9903351.1"/>
    </source>
</evidence>
<feature type="transmembrane region" description="Helical" evidence="8">
    <location>
        <begin position="341"/>
        <end position="360"/>
    </location>
</feature>
<feature type="transmembrane region" description="Helical" evidence="8">
    <location>
        <begin position="197"/>
        <end position="218"/>
    </location>
</feature>
<dbReference type="InterPro" id="IPR011701">
    <property type="entry name" value="MFS"/>
</dbReference>
<keyword evidence="6 8" id="KW-0472">Membrane</keyword>
<name>A0A8H3EI02_9LECA</name>
<feature type="transmembrane region" description="Helical" evidence="8">
    <location>
        <begin position="275"/>
        <end position="302"/>
    </location>
</feature>
<keyword evidence="3" id="KW-0813">Transport</keyword>
<feature type="transmembrane region" description="Helical" evidence="8">
    <location>
        <begin position="430"/>
        <end position="449"/>
    </location>
</feature>
<dbReference type="AlphaFoldDB" id="A0A8H3EI02"/>
<sequence>MSNTGIELHSYPASTYLEQQAGPSNIYQNVSRDKSPSGSLHSRKSAGQVLGTAPVNAEVPLRKWNESRTMMARIFTSFWCMIVLGLNDGQIGAIIPYLQPYYGISYTVTSLMFVCPTVGYILAGMTVNRVHVKLGQRGIAFIAPICKIVGYTVVCQHPPYPAVLVFLVIVAYGNGLEDAGLNAFIGGLQNANELLGFLHGCYGLGGVIAPLLATTMITKGGLGWWTFSYVLLGLAIVEIIIFPLSFKTADGKAYREEHAKENTGSTTRETLQNRIVWICAVFLLIYVGVEVSLGGWVVTFMLQIRGTGKFDAGISATAFWLGITVGRVILGFVTGRIGEKLAILIYLGCAIGLHLVFYLVPSMYASFVAVSFEGFFLGPLFPAAIVATTKLLPSHLHVSGVGFAAAIGASGACLLPFAVGAIAQSKGVQVLMPIVLAFLAADAAVWFMLPSDKSWKRGKAD</sequence>
<evidence type="ECO:0000256" key="2">
    <source>
        <dbReference type="ARBA" id="ARBA00008335"/>
    </source>
</evidence>
<proteinExistence type="inferred from homology"/>
<comment type="subcellular location">
    <subcellularLocation>
        <location evidence="1">Endomembrane system</location>
        <topology evidence="1">Multi-pass membrane protein</topology>
    </subcellularLocation>
</comment>
<feature type="transmembrane region" description="Helical" evidence="8">
    <location>
        <begin position="101"/>
        <end position="122"/>
    </location>
</feature>
<comment type="similarity">
    <text evidence="2">Belongs to the major facilitator superfamily.</text>
</comment>
<feature type="transmembrane region" description="Helical" evidence="8">
    <location>
        <begin position="160"/>
        <end position="176"/>
    </location>
</feature>
<feature type="compositionally biased region" description="Polar residues" evidence="7">
    <location>
        <begin position="27"/>
        <end position="40"/>
    </location>
</feature>
<organism evidence="10 11">
    <name type="scientific">Gomphillus americanus</name>
    <dbReference type="NCBI Taxonomy" id="1940652"/>
    <lineage>
        <taxon>Eukaryota</taxon>
        <taxon>Fungi</taxon>
        <taxon>Dikarya</taxon>
        <taxon>Ascomycota</taxon>
        <taxon>Pezizomycotina</taxon>
        <taxon>Lecanoromycetes</taxon>
        <taxon>OSLEUM clade</taxon>
        <taxon>Ostropomycetidae</taxon>
        <taxon>Ostropales</taxon>
        <taxon>Graphidaceae</taxon>
        <taxon>Gomphilloideae</taxon>
        <taxon>Gomphillus</taxon>
    </lineage>
</organism>
<dbReference type="PANTHER" id="PTHR23514">
    <property type="entry name" value="BYPASS OF STOP CODON PROTEIN 6"/>
    <property type="match status" value="1"/>
</dbReference>
<evidence type="ECO:0000256" key="8">
    <source>
        <dbReference type="SAM" id="Phobius"/>
    </source>
</evidence>
<feature type="transmembrane region" description="Helical" evidence="8">
    <location>
        <begin position="366"/>
        <end position="388"/>
    </location>
</feature>
<feature type="transmembrane region" description="Helical" evidence="8">
    <location>
        <begin position="224"/>
        <end position="246"/>
    </location>
</feature>
<feature type="transmembrane region" description="Helical" evidence="8">
    <location>
        <begin position="134"/>
        <end position="154"/>
    </location>
</feature>
<dbReference type="PANTHER" id="PTHR23514:SF3">
    <property type="entry name" value="BYPASS OF STOP CODON PROTEIN 6"/>
    <property type="match status" value="1"/>
</dbReference>
<dbReference type="SUPFAM" id="SSF103473">
    <property type="entry name" value="MFS general substrate transporter"/>
    <property type="match status" value="1"/>
</dbReference>
<dbReference type="InterPro" id="IPR020846">
    <property type="entry name" value="MFS_dom"/>
</dbReference>
<dbReference type="GO" id="GO:0022857">
    <property type="term" value="F:transmembrane transporter activity"/>
    <property type="evidence" value="ECO:0007669"/>
    <property type="project" value="InterPro"/>
</dbReference>
<evidence type="ECO:0000259" key="9">
    <source>
        <dbReference type="PROSITE" id="PS50850"/>
    </source>
</evidence>
<dbReference type="Pfam" id="PF07690">
    <property type="entry name" value="MFS_1"/>
    <property type="match status" value="1"/>
</dbReference>
<evidence type="ECO:0000256" key="5">
    <source>
        <dbReference type="ARBA" id="ARBA00022989"/>
    </source>
</evidence>
<keyword evidence="11" id="KW-1185">Reference proteome</keyword>
<dbReference type="OrthoDB" id="413079at2759"/>
<evidence type="ECO:0000256" key="6">
    <source>
        <dbReference type="ARBA" id="ARBA00023136"/>
    </source>
</evidence>
<accession>A0A8H3EI02</accession>
<feature type="transmembrane region" description="Helical" evidence="8">
    <location>
        <begin position="314"/>
        <end position="334"/>
    </location>
</feature>
<evidence type="ECO:0000256" key="3">
    <source>
        <dbReference type="ARBA" id="ARBA00022448"/>
    </source>
</evidence>
<keyword evidence="5 8" id="KW-1133">Transmembrane helix</keyword>
<evidence type="ECO:0000256" key="1">
    <source>
        <dbReference type="ARBA" id="ARBA00004127"/>
    </source>
</evidence>
<dbReference type="GO" id="GO:0016020">
    <property type="term" value="C:membrane"/>
    <property type="evidence" value="ECO:0007669"/>
    <property type="project" value="TreeGrafter"/>
</dbReference>
<dbReference type="InterPro" id="IPR051788">
    <property type="entry name" value="MFS_Transporter"/>
</dbReference>
<comment type="caution">
    <text evidence="10">The sequence shown here is derived from an EMBL/GenBank/DDBJ whole genome shotgun (WGS) entry which is preliminary data.</text>
</comment>
<gene>
    <name evidence="10" type="ORF">GOMPHAMPRED_000204</name>
</gene>
<dbReference type="FunFam" id="1.20.1250.20:FF:000308">
    <property type="entry name" value="MFS efflux transporter"/>
    <property type="match status" value="1"/>
</dbReference>